<proteinExistence type="predicted"/>
<dbReference type="AlphaFoldDB" id="A0A5J9SLV5"/>
<accession>A0A5J9SLV5</accession>
<evidence type="ECO:0000256" key="1">
    <source>
        <dbReference type="SAM" id="MobiDB-lite"/>
    </source>
</evidence>
<dbReference type="Gramene" id="TVT99924">
    <property type="protein sequence ID" value="TVT99924"/>
    <property type="gene ID" value="EJB05_54665"/>
</dbReference>
<dbReference type="EMBL" id="RWGY01000656">
    <property type="protein sequence ID" value="TVT99924.1"/>
    <property type="molecule type" value="Genomic_DNA"/>
</dbReference>
<protein>
    <submittedName>
        <fullName evidence="2">Uncharacterized protein</fullName>
    </submittedName>
</protein>
<gene>
    <name evidence="2" type="ORF">EJB05_54665</name>
</gene>
<evidence type="ECO:0000313" key="3">
    <source>
        <dbReference type="Proteomes" id="UP000324897"/>
    </source>
</evidence>
<keyword evidence="3" id="KW-1185">Reference proteome</keyword>
<feature type="region of interest" description="Disordered" evidence="1">
    <location>
        <begin position="1"/>
        <end position="22"/>
    </location>
</feature>
<dbReference type="Proteomes" id="UP000324897">
    <property type="component" value="Unassembled WGS sequence"/>
</dbReference>
<comment type="caution">
    <text evidence="2">The sequence shown here is derived from an EMBL/GenBank/DDBJ whole genome shotgun (WGS) entry which is preliminary data.</text>
</comment>
<sequence length="196" mass="22042">MASPSHQARHQSAAPRPWSPHHASWAPHLHVHQVRLVKGATSGSSSTTNWTAAPEAISLVAPPISNWKILQSRRKGRWLLLEVELLFWTHNRSLRCDSFGRDSSGMRTSWRHAGSEVQDQCIEDVRLLPQGAIPQVVLFLFTIYSSQTLDSDKASQIAGKPWLGIAMFDVYRDVVKKQLGQNFYNRDAGLVLLDRP</sequence>
<evidence type="ECO:0000313" key="2">
    <source>
        <dbReference type="EMBL" id="TVT99924.1"/>
    </source>
</evidence>
<organism evidence="2 3">
    <name type="scientific">Eragrostis curvula</name>
    <name type="common">weeping love grass</name>
    <dbReference type="NCBI Taxonomy" id="38414"/>
    <lineage>
        <taxon>Eukaryota</taxon>
        <taxon>Viridiplantae</taxon>
        <taxon>Streptophyta</taxon>
        <taxon>Embryophyta</taxon>
        <taxon>Tracheophyta</taxon>
        <taxon>Spermatophyta</taxon>
        <taxon>Magnoliopsida</taxon>
        <taxon>Liliopsida</taxon>
        <taxon>Poales</taxon>
        <taxon>Poaceae</taxon>
        <taxon>PACMAD clade</taxon>
        <taxon>Chloridoideae</taxon>
        <taxon>Eragrostideae</taxon>
        <taxon>Eragrostidinae</taxon>
        <taxon>Eragrostis</taxon>
    </lineage>
</organism>
<name>A0A5J9SLV5_9POAL</name>
<reference evidence="2 3" key="1">
    <citation type="journal article" date="2019" name="Sci. Rep.">
        <title>A high-quality genome of Eragrostis curvula grass provides insights into Poaceae evolution and supports new strategies to enhance forage quality.</title>
        <authorList>
            <person name="Carballo J."/>
            <person name="Santos B.A.C.M."/>
            <person name="Zappacosta D."/>
            <person name="Garbus I."/>
            <person name="Selva J.P."/>
            <person name="Gallo C.A."/>
            <person name="Diaz A."/>
            <person name="Albertini E."/>
            <person name="Caccamo M."/>
            <person name="Echenique V."/>
        </authorList>
    </citation>
    <scope>NUCLEOTIDE SEQUENCE [LARGE SCALE GENOMIC DNA]</scope>
    <source>
        <strain evidence="3">cv. Victoria</strain>
        <tissue evidence="2">Leaf</tissue>
    </source>
</reference>